<feature type="coiled-coil region" evidence="1">
    <location>
        <begin position="42"/>
        <end position="69"/>
    </location>
</feature>
<comment type="caution">
    <text evidence="2">The sequence shown here is derived from an EMBL/GenBank/DDBJ whole genome shotgun (WGS) entry which is preliminary data.</text>
</comment>
<evidence type="ECO:0000313" key="2">
    <source>
        <dbReference type="EMBL" id="KAF7949352.1"/>
    </source>
</evidence>
<name>A0A9P5LWV9_9HELO</name>
<dbReference type="GeneID" id="62146450"/>
<evidence type="ECO:0000313" key="3">
    <source>
        <dbReference type="Proteomes" id="UP000710849"/>
    </source>
</evidence>
<keyword evidence="3" id="KW-1185">Reference proteome</keyword>
<dbReference type="Proteomes" id="UP000710849">
    <property type="component" value="Unassembled WGS sequence"/>
</dbReference>
<reference evidence="2 3" key="1">
    <citation type="journal article" date="2020" name="Genome Biol. Evol.">
        <title>Comparative genomics of Sclerotiniaceae.</title>
        <authorList>
            <person name="Valero Jimenez C.A."/>
            <person name="Steentjes M."/>
            <person name="Scholten O.E."/>
            <person name="Van Kan J.A.L."/>
        </authorList>
    </citation>
    <scope>NUCLEOTIDE SEQUENCE [LARGE SCALE GENOMIC DNA]</scope>
    <source>
        <strain evidence="2 3">MUCL 94</strain>
    </source>
</reference>
<keyword evidence="1" id="KW-0175">Coiled coil</keyword>
<sequence>MASNISFTGLLNKVFSPDTVQLQTTLKKIVQKVDEIDLKIQMKDMEIKMNKMEMKVDDLEGKVDETLTREPLGYQTEMLDWKGAGTKGEE</sequence>
<dbReference type="RefSeq" id="XP_038735236.1">
    <property type="nucleotide sequence ID" value="XM_038873373.1"/>
</dbReference>
<protein>
    <submittedName>
        <fullName evidence="2">Uncharacterized protein</fullName>
    </submittedName>
</protein>
<organism evidence="2 3">
    <name type="scientific">Botrytis byssoidea</name>
    <dbReference type="NCBI Taxonomy" id="139641"/>
    <lineage>
        <taxon>Eukaryota</taxon>
        <taxon>Fungi</taxon>
        <taxon>Dikarya</taxon>
        <taxon>Ascomycota</taxon>
        <taxon>Pezizomycotina</taxon>
        <taxon>Leotiomycetes</taxon>
        <taxon>Helotiales</taxon>
        <taxon>Sclerotiniaceae</taxon>
        <taxon>Botrytis</taxon>
    </lineage>
</organism>
<dbReference type="EMBL" id="RCSW01000005">
    <property type="protein sequence ID" value="KAF7949352.1"/>
    <property type="molecule type" value="Genomic_DNA"/>
</dbReference>
<proteinExistence type="predicted"/>
<dbReference type="AlphaFoldDB" id="A0A9P5LWV9"/>
<gene>
    <name evidence="2" type="ORF">EAE97_002861</name>
</gene>
<accession>A0A9P5LWV9</accession>
<evidence type="ECO:0000256" key="1">
    <source>
        <dbReference type="SAM" id="Coils"/>
    </source>
</evidence>